<dbReference type="PANTHER" id="PTHR43877:SF1">
    <property type="entry name" value="ACETYLTRANSFERASE"/>
    <property type="match status" value="1"/>
</dbReference>
<dbReference type="AlphaFoldDB" id="D7BNJ8"/>
<protein>
    <submittedName>
        <fullName evidence="4">GCN5-related N-acetyltransferase</fullName>
    </submittedName>
</protein>
<dbReference type="Gene3D" id="3.40.630.30">
    <property type="match status" value="1"/>
</dbReference>
<dbReference type="InterPro" id="IPR016181">
    <property type="entry name" value="Acyl_CoA_acyltransferase"/>
</dbReference>
<feature type="domain" description="N-acetyltransferase" evidence="3">
    <location>
        <begin position="7"/>
        <end position="168"/>
    </location>
</feature>
<keyword evidence="5" id="KW-1185">Reference proteome</keyword>
<dbReference type="InterPro" id="IPR050832">
    <property type="entry name" value="Bact_Acetyltransf"/>
</dbReference>
<dbReference type="CDD" id="cd04301">
    <property type="entry name" value="NAT_SF"/>
    <property type="match status" value="1"/>
</dbReference>
<dbReference type="InterPro" id="IPR000182">
    <property type="entry name" value="GNAT_dom"/>
</dbReference>
<evidence type="ECO:0000256" key="1">
    <source>
        <dbReference type="ARBA" id="ARBA00022679"/>
    </source>
</evidence>
<proteinExistence type="predicted"/>
<dbReference type="OrthoDB" id="9799092at2"/>
<organism evidence="4 5">
    <name type="scientific">Arcanobacterium haemolyticum (strain ATCC 9345 / DSM 20595 / CCM 5947 / CCUG 17215 / LMG 16163 / NBRC 15585 / NCTC 8452 / 11018)</name>
    <dbReference type="NCBI Taxonomy" id="644284"/>
    <lineage>
        <taxon>Bacteria</taxon>
        <taxon>Bacillati</taxon>
        <taxon>Actinomycetota</taxon>
        <taxon>Actinomycetes</taxon>
        <taxon>Actinomycetales</taxon>
        <taxon>Actinomycetaceae</taxon>
        <taxon>Arcanobacterium</taxon>
    </lineage>
</organism>
<evidence type="ECO:0000256" key="2">
    <source>
        <dbReference type="ARBA" id="ARBA00023315"/>
    </source>
</evidence>
<evidence type="ECO:0000313" key="5">
    <source>
        <dbReference type="Proteomes" id="UP000000376"/>
    </source>
</evidence>
<sequence length="320" mass="34771">MKHSKAWEWSDLTSDDVSLVADFIAATEAFDDAPIRTPFSEVASYFGTECPWKAQGAWAGDTLVAFGLARIISNTQWETTITLSGSVHPQWRAQGVGTDLLERQVEVAHALAGARAARALLYVEADHKNLVALAEGFGFSRLASFVQIRGKTTTRLSAPALSDYIAIEPMGDGVIDDIRGIHNVVVSESALFDIQTAESWAAVLEDVDREWCFVAVDRFGDRPRIVGYLLASVFVSIVDGMEASEAYIDEVVVIPQWRNSGVGSAMVTAVLQRFQEAGYDSVVADVAIADPDGSAFMDVFDETGFAEIGRTHVMSLQLNQ</sequence>
<dbReference type="KEGG" id="ahe:Arch_0765"/>
<dbReference type="HOGENOM" id="CLU_056890_0_1_11"/>
<dbReference type="STRING" id="644284.Arch_0765"/>
<keyword evidence="1" id="KW-0808">Transferase</keyword>
<dbReference type="EMBL" id="CP002045">
    <property type="protein sequence ID" value="ADH92497.1"/>
    <property type="molecule type" value="Genomic_DNA"/>
</dbReference>
<dbReference type="GO" id="GO:0016747">
    <property type="term" value="F:acyltransferase activity, transferring groups other than amino-acyl groups"/>
    <property type="evidence" value="ECO:0007669"/>
    <property type="project" value="InterPro"/>
</dbReference>
<dbReference type="RefSeq" id="WP_013169995.1">
    <property type="nucleotide sequence ID" value="NC_014218.1"/>
</dbReference>
<keyword evidence="2" id="KW-0012">Acyltransferase</keyword>
<dbReference type="eggNOG" id="COG0456">
    <property type="taxonomic scope" value="Bacteria"/>
</dbReference>
<reference evidence="4 5" key="1">
    <citation type="journal article" date="2010" name="Stand. Genomic Sci.">
        <title>Complete genome sequence of Arcanobacterium haemolyticum type strain (11018).</title>
        <authorList>
            <person name="Yasawong M."/>
            <person name="Teshima H."/>
            <person name="Lapidus A."/>
            <person name="Nolan M."/>
            <person name="Lucas S."/>
            <person name="Glavina Del Rio T."/>
            <person name="Tice H."/>
            <person name="Cheng J."/>
            <person name="Bruce D."/>
            <person name="Detter C."/>
            <person name="Tapia R."/>
            <person name="Han C."/>
            <person name="Goodwin L."/>
            <person name="Pitluck S."/>
            <person name="Liolios K."/>
            <person name="Ivanova N."/>
            <person name="Mavromatis K."/>
            <person name="Mikhailova N."/>
            <person name="Pati A."/>
            <person name="Chen A."/>
            <person name="Palaniappan K."/>
            <person name="Land M."/>
            <person name="Hauser L."/>
            <person name="Chang Y."/>
            <person name="Jeffries C."/>
            <person name="Rohde M."/>
            <person name="Sikorski J."/>
            <person name="Pukall R."/>
            <person name="Goker M."/>
            <person name="Woyke T."/>
            <person name="Bristow J."/>
            <person name="Eisen J."/>
            <person name="Markowitz V."/>
            <person name="Hugenholtz P."/>
            <person name="Kyrpides N."/>
            <person name="Klenk H."/>
        </authorList>
    </citation>
    <scope>NUCLEOTIDE SEQUENCE [LARGE SCALE GENOMIC DNA]</scope>
    <source>
        <strain evidence="5">ATCC 9345 / DSM 20595 / CCUG 17215 / LMG 16163 / NBRC 15585 / NCTC 8452 / 11018</strain>
    </source>
</reference>
<evidence type="ECO:0000313" key="4">
    <source>
        <dbReference type="EMBL" id="ADH92497.1"/>
    </source>
</evidence>
<name>D7BNJ8_ARCHD</name>
<gene>
    <name evidence="4" type="ordered locus">Arch_0765</name>
</gene>
<dbReference type="PANTHER" id="PTHR43877">
    <property type="entry name" value="AMINOALKYLPHOSPHONATE N-ACETYLTRANSFERASE-RELATED-RELATED"/>
    <property type="match status" value="1"/>
</dbReference>
<dbReference type="Pfam" id="PF00583">
    <property type="entry name" value="Acetyltransf_1"/>
    <property type="match status" value="2"/>
</dbReference>
<feature type="domain" description="N-acetyltransferase" evidence="3">
    <location>
        <begin position="165"/>
        <end position="319"/>
    </location>
</feature>
<dbReference type="SUPFAM" id="SSF55729">
    <property type="entry name" value="Acyl-CoA N-acyltransferases (Nat)"/>
    <property type="match status" value="2"/>
</dbReference>
<dbReference type="Proteomes" id="UP000000376">
    <property type="component" value="Chromosome"/>
</dbReference>
<accession>D7BNJ8</accession>
<dbReference type="PROSITE" id="PS51186">
    <property type="entry name" value="GNAT"/>
    <property type="match status" value="2"/>
</dbReference>
<evidence type="ECO:0000259" key="3">
    <source>
        <dbReference type="PROSITE" id="PS51186"/>
    </source>
</evidence>